<feature type="domain" description="HTH cro/C1-type" evidence="4">
    <location>
        <begin position="7"/>
        <end position="61"/>
    </location>
</feature>
<dbReference type="Gene3D" id="2.10.109.10">
    <property type="entry name" value="Umud Fragment, subunit A"/>
    <property type="match status" value="1"/>
</dbReference>
<dbReference type="RefSeq" id="WP_313997146.1">
    <property type="nucleotide sequence ID" value="NZ_JASJOT010000008.1"/>
</dbReference>
<dbReference type="Pfam" id="PF00717">
    <property type="entry name" value="Peptidase_S24"/>
    <property type="match status" value="1"/>
</dbReference>
<evidence type="ECO:0000313" key="5">
    <source>
        <dbReference type="EMBL" id="MDJ1494194.1"/>
    </source>
</evidence>
<evidence type="ECO:0000256" key="1">
    <source>
        <dbReference type="ARBA" id="ARBA00023015"/>
    </source>
</evidence>
<dbReference type="Gene3D" id="1.10.260.40">
    <property type="entry name" value="lambda repressor-like DNA-binding domains"/>
    <property type="match status" value="1"/>
</dbReference>
<dbReference type="InterPro" id="IPR010982">
    <property type="entry name" value="Lambda_DNA-bd_dom_sf"/>
</dbReference>
<dbReference type="SUPFAM" id="SSF47413">
    <property type="entry name" value="lambda repressor-like DNA-binding domains"/>
    <property type="match status" value="1"/>
</dbReference>
<evidence type="ECO:0000256" key="2">
    <source>
        <dbReference type="ARBA" id="ARBA00023125"/>
    </source>
</evidence>
<dbReference type="PROSITE" id="PS50943">
    <property type="entry name" value="HTH_CROC1"/>
    <property type="match status" value="1"/>
</dbReference>
<organism evidence="5 6">
    <name type="scientific">Xanthocytophaga flava</name>
    <dbReference type="NCBI Taxonomy" id="3048013"/>
    <lineage>
        <taxon>Bacteria</taxon>
        <taxon>Pseudomonadati</taxon>
        <taxon>Bacteroidota</taxon>
        <taxon>Cytophagia</taxon>
        <taxon>Cytophagales</taxon>
        <taxon>Rhodocytophagaceae</taxon>
        <taxon>Xanthocytophaga</taxon>
    </lineage>
</organism>
<dbReference type="Proteomes" id="UP001228581">
    <property type="component" value="Unassembled WGS sequence"/>
</dbReference>
<keyword evidence="2" id="KW-0238">DNA-binding</keyword>
<gene>
    <name evidence="5" type="ORF">QNI19_14720</name>
</gene>
<dbReference type="SUPFAM" id="SSF51306">
    <property type="entry name" value="LexA/Signal peptidase"/>
    <property type="match status" value="1"/>
</dbReference>
<dbReference type="SMART" id="SM00530">
    <property type="entry name" value="HTH_XRE"/>
    <property type="match status" value="1"/>
</dbReference>
<evidence type="ECO:0000256" key="3">
    <source>
        <dbReference type="ARBA" id="ARBA00023163"/>
    </source>
</evidence>
<dbReference type="InterPro" id="IPR036286">
    <property type="entry name" value="LexA/Signal_pep-like_sf"/>
</dbReference>
<sequence>MYISQNIKYLRLIENLSQKTFGVRFGLTRGQVNSYERGDTEPSVITAMEISNYYSLSVNDFVSKDLQTLGWKIGQTLDSNNGKKEGITEGIEKGLNPSDTKKTKIDTKKIIKDYELLHDLGSSKKEIQILPIVTDPTNDELIAAVPFYAEAGYTSGYQDTEYIKELPTFSVPWLKDGTYRAFQIRGDSMETDLKSGDWVVGRYVTTFKSLQIGTICVVVLKDEGIVCKRVEKTKGNGFILHSNNQMYKSIHPDSSDILEMWEVKMLLRNFYV</sequence>
<dbReference type="Pfam" id="PF01381">
    <property type="entry name" value="HTH_3"/>
    <property type="match status" value="1"/>
</dbReference>
<reference evidence="5 6" key="1">
    <citation type="submission" date="2023-05" db="EMBL/GenBank/DDBJ databases">
        <authorList>
            <person name="Zhang X."/>
        </authorList>
    </citation>
    <scope>NUCLEOTIDE SEQUENCE [LARGE SCALE GENOMIC DNA]</scope>
    <source>
        <strain evidence="5 6">DM2B3-1</strain>
    </source>
</reference>
<protein>
    <submittedName>
        <fullName evidence="5">LexA family transcriptional regulator</fullName>
    </submittedName>
</protein>
<proteinExistence type="predicted"/>
<keyword evidence="1" id="KW-0805">Transcription regulation</keyword>
<evidence type="ECO:0000259" key="4">
    <source>
        <dbReference type="PROSITE" id="PS50943"/>
    </source>
</evidence>
<keyword evidence="3" id="KW-0804">Transcription</keyword>
<keyword evidence="6" id="KW-1185">Reference proteome</keyword>
<dbReference type="EMBL" id="JASJOT010000008">
    <property type="protein sequence ID" value="MDJ1494194.1"/>
    <property type="molecule type" value="Genomic_DNA"/>
</dbReference>
<dbReference type="InterPro" id="IPR001387">
    <property type="entry name" value="Cro/C1-type_HTH"/>
</dbReference>
<name>A0ABT7CKC1_9BACT</name>
<dbReference type="InterPro" id="IPR015927">
    <property type="entry name" value="Peptidase_S24_S26A/B/C"/>
</dbReference>
<comment type="caution">
    <text evidence="5">The sequence shown here is derived from an EMBL/GenBank/DDBJ whole genome shotgun (WGS) entry which is preliminary data.</text>
</comment>
<dbReference type="PANTHER" id="PTHR40661">
    <property type="match status" value="1"/>
</dbReference>
<evidence type="ECO:0000313" key="6">
    <source>
        <dbReference type="Proteomes" id="UP001228581"/>
    </source>
</evidence>
<dbReference type="CDD" id="cd06529">
    <property type="entry name" value="S24_LexA-like"/>
    <property type="match status" value="1"/>
</dbReference>
<accession>A0ABT7CKC1</accession>
<dbReference type="PANTHER" id="PTHR40661:SF3">
    <property type="entry name" value="FELS-1 PROPHAGE TRANSCRIPTIONAL REGULATOR"/>
    <property type="match status" value="1"/>
</dbReference>
<dbReference type="InterPro" id="IPR039418">
    <property type="entry name" value="LexA-like"/>
</dbReference>
<dbReference type="CDD" id="cd00093">
    <property type="entry name" value="HTH_XRE"/>
    <property type="match status" value="1"/>
</dbReference>